<dbReference type="PATRIC" id="fig|1339352.3.peg.3923"/>
<evidence type="ECO:0000313" key="2">
    <source>
        <dbReference type="Proteomes" id="UP000027661"/>
    </source>
</evidence>
<accession>A0A069S4L9</accession>
<comment type="caution">
    <text evidence="1">The sequence shown here is derived from an EMBL/GenBank/DDBJ whole genome shotgun (WGS) entry which is preliminary data.</text>
</comment>
<organism evidence="1 2">
    <name type="scientific">Phocaeicola vulgatus str. 3975 RP4</name>
    <dbReference type="NCBI Taxonomy" id="1339352"/>
    <lineage>
        <taxon>Bacteria</taxon>
        <taxon>Pseudomonadati</taxon>
        <taxon>Bacteroidota</taxon>
        <taxon>Bacteroidia</taxon>
        <taxon>Bacteroidales</taxon>
        <taxon>Bacteroidaceae</taxon>
        <taxon>Phocaeicola</taxon>
    </lineage>
</organism>
<evidence type="ECO:0000313" key="1">
    <source>
        <dbReference type="EMBL" id="KDS44954.1"/>
    </source>
</evidence>
<proteinExistence type="predicted"/>
<gene>
    <name evidence="1" type="ORF">M099_4179</name>
</gene>
<dbReference type="Gene3D" id="1.10.1660.10">
    <property type="match status" value="1"/>
</dbReference>
<dbReference type="Proteomes" id="UP000027661">
    <property type="component" value="Unassembled WGS sequence"/>
</dbReference>
<dbReference type="AlphaFoldDB" id="A0A069S4L9"/>
<dbReference type="Pfam" id="PF13591">
    <property type="entry name" value="MerR_2"/>
    <property type="match status" value="1"/>
</dbReference>
<dbReference type="GeneID" id="5303686"/>
<protein>
    <submittedName>
        <fullName evidence="1">MerR HTH regulatory family protein</fullName>
    </submittedName>
</protein>
<name>A0A069S4L9_PHOVU</name>
<dbReference type="EMBL" id="JNHM01000150">
    <property type="protein sequence ID" value="KDS44954.1"/>
    <property type="molecule type" value="Genomic_DNA"/>
</dbReference>
<reference evidence="1 2" key="1">
    <citation type="submission" date="2014-04" db="EMBL/GenBank/DDBJ databases">
        <authorList>
            <person name="Sears C."/>
            <person name="Carroll K."/>
            <person name="Sack B.R."/>
            <person name="Qadri F."/>
            <person name="Myers L.L."/>
            <person name="Chung G.-T."/>
            <person name="Escheverria P."/>
            <person name="Fraser C.M."/>
            <person name="Sadzewicz L."/>
            <person name="Shefchek K.A."/>
            <person name="Tallon L."/>
            <person name="Das S.P."/>
            <person name="Daugherty S."/>
            <person name="Mongodin E.F."/>
        </authorList>
    </citation>
    <scope>NUCLEOTIDE SEQUENCE [LARGE SCALE GENOMIC DNA]</scope>
    <source>
        <strain evidence="1 2">3975 RP4</strain>
    </source>
</reference>
<dbReference type="RefSeq" id="WP_005843833.1">
    <property type="nucleotide sequence ID" value="NZ_JNHM01000150.1"/>
</dbReference>
<sequence length="95" mass="11413">MQTDLIIINDFCDRCHVDPSFIMELEEDGLIEVRVIDEERYLPTSQLAELERYTHLYYDLSINIAGIDAIHHMLERIELLQQEVRSLRNELEFYR</sequence>